<sequence>MKNKQYDDDVREYVAQQNGVFLVVSTDPLFNKNLRGTLLRHLSVKDECVHNVATTEQLPKQIKQLRSKNHKILVFIERELNGRNTSDVIRYLKNDFASDLFVVVLTTEVERDKLVLLHELGADNIITKPISADTLVEKIAFTVKPRGQIGEFMDKGRQCLEMGDALEAAKLAKQVLDIKSNSPSGLLLMGDALRAMGKKDEALRAYTQAEKGARLFLDPLKKIAELHREEGNTTEEIRFLERLDKLSPLNVDRKVDLGTGYIKLGDTEKAKAAFDMAVRIATKEALDTVSRITQTIAARCMESAPELSEQYLRQSLNTRKNMLDRSDIETFNRLGLMLRRQGKWQDAISEYRKALKISPDDPGLYYNISMAFTEGRQYIEAYQYVERALSLNADLWKNGEAVCYNIATVYRRYGKKDPAVAFLKKALELNPGYEKAKALLMEMGGGR</sequence>
<dbReference type="AlphaFoldDB" id="A0A7C9N1L5"/>
<evidence type="ECO:0000256" key="1">
    <source>
        <dbReference type="ARBA" id="ARBA00022737"/>
    </source>
</evidence>
<dbReference type="Gene3D" id="3.40.50.2300">
    <property type="match status" value="1"/>
</dbReference>
<evidence type="ECO:0000256" key="3">
    <source>
        <dbReference type="PROSITE-ProRule" id="PRU00169"/>
    </source>
</evidence>
<comment type="caution">
    <text evidence="3">Lacks conserved residue(s) required for the propagation of feature annotation.</text>
</comment>
<dbReference type="Proteomes" id="UP000482487">
    <property type="component" value="Unassembled WGS sequence"/>
</dbReference>
<dbReference type="RefSeq" id="WP_160960268.1">
    <property type="nucleotide sequence ID" value="NZ_WVUD01000011.1"/>
</dbReference>
<reference evidence="6 7" key="1">
    <citation type="submission" date="2020-01" db="EMBL/GenBank/DDBJ databases">
        <title>Genome sequence of Desulfovibrio aerotolerans DSM 16695(T).</title>
        <authorList>
            <person name="Karnachuk O."/>
            <person name="Avakyan M."/>
            <person name="Mardanov A."/>
            <person name="Kadnikov V."/>
            <person name="Ravin N."/>
        </authorList>
    </citation>
    <scope>NUCLEOTIDE SEQUENCE [LARGE SCALE GENOMIC DNA]</scope>
    <source>
        <strain evidence="6 7">DSM 16695</strain>
    </source>
</reference>
<keyword evidence="2 4" id="KW-0802">TPR repeat</keyword>
<feature type="domain" description="Response regulatory" evidence="5">
    <location>
        <begin position="20"/>
        <end position="143"/>
    </location>
</feature>
<dbReference type="EMBL" id="WVUD01000011">
    <property type="protein sequence ID" value="MYL83171.1"/>
    <property type="molecule type" value="Genomic_DNA"/>
</dbReference>
<proteinExistence type="predicted"/>
<evidence type="ECO:0000313" key="6">
    <source>
        <dbReference type="EMBL" id="MYL83171.1"/>
    </source>
</evidence>
<dbReference type="PROSITE" id="PS50110">
    <property type="entry name" value="RESPONSE_REGULATORY"/>
    <property type="match status" value="1"/>
</dbReference>
<dbReference type="PROSITE" id="PS50005">
    <property type="entry name" value="TPR"/>
    <property type="match status" value="3"/>
</dbReference>
<gene>
    <name evidence="6" type="ORF">GTA51_08480</name>
</gene>
<dbReference type="SMART" id="SM00028">
    <property type="entry name" value="TPR"/>
    <property type="match status" value="6"/>
</dbReference>
<dbReference type="InterPro" id="IPR001789">
    <property type="entry name" value="Sig_transdc_resp-reg_receiver"/>
</dbReference>
<dbReference type="GO" id="GO:0000160">
    <property type="term" value="P:phosphorelay signal transduction system"/>
    <property type="evidence" value="ECO:0007669"/>
    <property type="project" value="InterPro"/>
</dbReference>
<name>A0A7C9N1L5_9BACT</name>
<keyword evidence="1" id="KW-0677">Repeat</keyword>
<feature type="repeat" description="TPR" evidence="4">
    <location>
        <begin position="362"/>
        <end position="395"/>
    </location>
</feature>
<dbReference type="OrthoDB" id="5469194at2"/>
<dbReference type="InterPro" id="IPR011990">
    <property type="entry name" value="TPR-like_helical_dom_sf"/>
</dbReference>
<dbReference type="Gene3D" id="1.25.40.10">
    <property type="entry name" value="Tetratricopeptide repeat domain"/>
    <property type="match status" value="2"/>
</dbReference>
<organism evidence="6 7">
    <name type="scientific">Solidesulfovibrio aerotolerans</name>
    <dbReference type="NCBI Taxonomy" id="295255"/>
    <lineage>
        <taxon>Bacteria</taxon>
        <taxon>Pseudomonadati</taxon>
        <taxon>Thermodesulfobacteriota</taxon>
        <taxon>Desulfovibrionia</taxon>
        <taxon>Desulfovibrionales</taxon>
        <taxon>Desulfovibrionaceae</taxon>
        <taxon>Solidesulfovibrio</taxon>
    </lineage>
</organism>
<accession>A0A7C9N1L5</accession>
<dbReference type="Pfam" id="PF13432">
    <property type="entry name" value="TPR_16"/>
    <property type="match status" value="1"/>
</dbReference>
<dbReference type="SUPFAM" id="SSF48452">
    <property type="entry name" value="TPR-like"/>
    <property type="match status" value="1"/>
</dbReference>
<dbReference type="Pfam" id="PF00072">
    <property type="entry name" value="Response_reg"/>
    <property type="match status" value="1"/>
</dbReference>
<dbReference type="Pfam" id="PF13414">
    <property type="entry name" value="TPR_11"/>
    <property type="match status" value="1"/>
</dbReference>
<dbReference type="PANTHER" id="PTHR45586:SF1">
    <property type="entry name" value="LIPOPOLYSACCHARIDE ASSEMBLY PROTEIN B"/>
    <property type="match status" value="1"/>
</dbReference>
<evidence type="ECO:0000256" key="4">
    <source>
        <dbReference type="PROSITE-ProRule" id="PRU00339"/>
    </source>
</evidence>
<feature type="repeat" description="TPR" evidence="4">
    <location>
        <begin position="400"/>
        <end position="433"/>
    </location>
</feature>
<feature type="repeat" description="TPR" evidence="4">
    <location>
        <begin position="328"/>
        <end position="361"/>
    </location>
</feature>
<evidence type="ECO:0000313" key="7">
    <source>
        <dbReference type="Proteomes" id="UP000482487"/>
    </source>
</evidence>
<comment type="caution">
    <text evidence="6">The sequence shown here is derived from an EMBL/GenBank/DDBJ whole genome shotgun (WGS) entry which is preliminary data.</text>
</comment>
<dbReference type="PROSITE" id="PS50293">
    <property type="entry name" value="TPR_REGION"/>
    <property type="match status" value="1"/>
</dbReference>
<dbReference type="InterPro" id="IPR051012">
    <property type="entry name" value="CellSynth/LPSAsmb/PSIAsmb"/>
</dbReference>
<keyword evidence="7" id="KW-1185">Reference proteome</keyword>
<dbReference type="InterPro" id="IPR011006">
    <property type="entry name" value="CheY-like_superfamily"/>
</dbReference>
<protein>
    <submittedName>
        <fullName evidence="6">Tetratricopeptide repeat protein</fullName>
    </submittedName>
</protein>
<dbReference type="PANTHER" id="PTHR45586">
    <property type="entry name" value="TPR REPEAT-CONTAINING PROTEIN PA4667"/>
    <property type="match status" value="1"/>
</dbReference>
<dbReference type="Pfam" id="PF13181">
    <property type="entry name" value="TPR_8"/>
    <property type="match status" value="2"/>
</dbReference>
<dbReference type="SUPFAM" id="SSF52172">
    <property type="entry name" value="CheY-like"/>
    <property type="match status" value="1"/>
</dbReference>
<dbReference type="InterPro" id="IPR019734">
    <property type="entry name" value="TPR_rpt"/>
</dbReference>
<evidence type="ECO:0000256" key="2">
    <source>
        <dbReference type="ARBA" id="ARBA00022803"/>
    </source>
</evidence>
<evidence type="ECO:0000259" key="5">
    <source>
        <dbReference type="PROSITE" id="PS50110"/>
    </source>
</evidence>